<reference evidence="3 4" key="1">
    <citation type="submission" date="2018-10" db="EMBL/GenBank/DDBJ databases">
        <title>Improved assembly of the deer mouse Peromyscus maniculatus genome.</title>
        <authorList>
            <person name="Lassance J.-M."/>
            <person name="Hoekstra H.E."/>
        </authorList>
    </citation>
    <scope>NUCLEOTIDE SEQUENCE [LARGE SCALE GENOMIC DNA]</scope>
</reference>
<reference evidence="3" key="2">
    <citation type="submission" date="2025-08" db="UniProtKB">
        <authorList>
            <consortium name="Ensembl"/>
        </authorList>
    </citation>
    <scope>IDENTIFICATION</scope>
</reference>
<name>A0A8C9CRZ4_PERMB</name>
<reference evidence="3" key="3">
    <citation type="submission" date="2025-09" db="UniProtKB">
        <authorList>
            <consortium name="Ensembl"/>
        </authorList>
    </citation>
    <scope>IDENTIFICATION</scope>
</reference>
<sequence length="102" mass="10870">MEVTCSYNLILCQDLPHPPKCSSTKCLPKNPVQCLPAASSFCATSSGGCSEPSSEGSCCLSQQSCYQCHRCWGWSHDSCGSNKHDIKTLGEGGCCRNDDEGS</sequence>
<evidence type="ECO:0000313" key="3">
    <source>
        <dbReference type="Ensembl" id="ENSPEMP00000036074.1"/>
    </source>
</evidence>
<dbReference type="GO" id="GO:0031424">
    <property type="term" value="P:keratinization"/>
    <property type="evidence" value="ECO:0007669"/>
    <property type="project" value="UniProtKB-KW"/>
</dbReference>
<dbReference type="Pfam" id="PF14672">
    <property type="entry name" value="LCE"/>
    <property type="match status" value="1"/>
</dbReference>
<proteinExistence type="inferred from homology"/>
<evidence type="ECO:0000313" key="4">
    <source>
        <dbReference type="Proteomes" id="UP000694547"/>
    </source>
</evidence>
<dbReference type="Ensembl" id="ENSPEMT00000035755.1">
    <property type="protein sequence ID" value="ENSPEMP00000036074.1"/>
    <property type="gene ID" value="ENSPEMG00000024567.1"/>
</dbReference>
<keyword evidence="4" id="KW-1185">Reference proteome</keyword>
<dbReference type="Proteomes" id="UP000694547">
    <property type="component" value="Chromosome 6"/>
</dbReference>
<dbReference type="InterPro" id="IPR028205">
    <property type="entry name" value="LCE"/>
</dbReference>
<comment type="similarity">
    <text evidence="1">Belongs to the LCE family.</text>
</comment>
<evidence type="ECO:0000256" key="2">
    <source>
        <dbReference type="ARBA" id="ARBA00023249"/>
    </source>
</evidence>
<evidence type="ECO:0000256" key="1">
    <source>
        <dbReference type="ARBA" id="ARBA00006189"/>
    </source>
</evidence>
<organism evidence="3 4">
    <name type="scientific">Peromyscus maniculatus bairdii</name>
    <name type="common">Prairie deer mouse</name>
    <dbReference type="NCBI Taxonomy" id="230844"/>
    <lineage>
        <taxon>Eukaryota</taxon>
        <taxon>Metazoa</taxon>
        <taxon>Chordata</taxon>
        <taxon>Craniata</taxon>
        <taxon>Vertebrata</taxon>
        <taxon>Euteleostomi</taxon>
        <taxon>Mammalia</taxon>
        <taxon>Eutheria</taxon>
        <taxon>Euarchontoglires</taxon>
        <taxon>Glires</taxon>
        <taxon>Rodentia</taxon>
        <taxon>Myomorpha</taxon>
        <taxon>Muroidea</taxon>
        <taxon>Cricetidae</taxon>
        <taxon>Neotominae</taxon>
        <taxon>Peromyscus</taxon>
    </lineage>
</organism>
<accession>A0A8C9CRZ4</accession>
<dbReference type="AlphaFoldDB" id="A0A8C9CRZ4"/>
<keyword evidence="2" id="KW-0417">Keratinization</keyword>
<protein>
    <submittedName>
        <fullName evidence="3">Uncharacterized protein</fullName>
    </submittedName>
</protein>